<keyword evidence="3" id="KW-1185">Reference proteome</keyword>
<sequence>MTLTDRYVDATLRRLPARQRPDIERELRASIADAVDDRVDGGTDPSAAELAVLTELGDPQRLAAGYADRPLHLIGPALFLDYTRLLATLLATVLPAVAAIVALVRAMDDADAGTVVADAFGATFTAAIHIGFWTTLLFAFIERFPGQHWVINTWTPDALPEPPSRRLRYTELVLETAATALFSAFILLTPVVSTEKDADGDPIGLLSPWLWDTGVVYGLIALVVVALGFSFARYYGRWNVPIAIGGALATIACSILLIALGANDRILNPEFIAAAGWSDDANRWVYIGVIVAAVSTLAHSVTEAVKQVRKG</sequence>
<reference evidence="2" key="1">
    <citation type="submission" date="2022-12" db="EMBL/GenBank/DDBJ databases">
        <title>New Phytohabitans aurantiacus sp. RD004123 nov., an actinomycete isolated from soil.</title>
        <authorList>
            <person name="Triningsih D.W."/>
            <person name="Harunari E."/>
            <person name="Igarashi Y."/>
        </authorList>
    </citation>
    <scope>NUCLEOTIDE SEQUENCE</scope>
    <source>
        <strain evidence="2">RD004123</strain>
    </source>
</reference>
<dbReference type="EMBL" id="BSDI01000007">
    <property type="protein sequence ID" value="GLH96720.1"/>
    <property type="molecule type" value="Genomic_DNA"/>
</dbReference>
<feature type="transmembrane region" description="Helical" evidence="1">
    <location>
        <begin position="283"/>
        <end position="302"/>
    </location>
</feature>
<name>A0ABQ5QTS1_9ACTN</name>
<feature type="transmembrane region" description="Helical" evidence="1">
    <location>
        <begin position="172"/>
        <end position="194"/>
    </location>
</feature>
<proteinExistence type="predicted"/>
<protein>
    <recommendedName>
        <fullName evidence="4">Integral membrane protein</fullName>
    </recommendedName>
</protein>
<gene>
    <name evidence="2" type="ORF">Pa4123_19940</name>
</gene>
<dbReference type="InterPro" id="IPR047928">
    <property type="entry name" value="Perm_prefix_1"/>
</dbReference>
<evidence type="ECO:0008006" key="4">
    <source>
        <dbReference type="Google" id="ProtNLM"/>
    </source>
</evidence>
<evidence type="ECO:0000256" key="1">
    <source>
        <dbReference type="SAM" id="Phobius"/>
    </source>
</evidence>
<dbReference type="NCBIfam" id="NF038403">
    <property type="entry name" value="perm_prefix_1"/>
    <property type="match status" value="1"/>
</dbReference>
<dbReference type="Proteomes" id="UP001144280">
    <property type="component" value="Unassembled WGS sequence"/>
</dbReference>
<feature type="transmembrane region" description="Helical" evidence="1">
    <location>
        <begin position="214"/>
        <end position="235"/>
    </location>
</feature>
<feature type="transmembrane region" description="Helical" evidence="1">
    <location>
        <begin position="242"/>
        <end position="263"/>
    </location>
</feature>
<evidence type="ECO:0000313" key="2">
    <source>
        <dbReference type="EMBL" id="GLH96720.1"/>
    </source>
</evidence>
<dbReference type="RefSeq" id="WP_281893996.1">
    <property type="nucleotide sequence ID" value="NZ_BSDI01000007.1"/>
</dbReference>
<dbReference type="Pfam" id="PF22564">
    <property type="entry name" value="HAAS"/>
    <property type="match status" value="1"/>
</dbReference>
<accession>A0ABQ5QTS1</accession>
<keyword evidence="1" id="KW-1133">Transmembrane helix</keyword>
<feature type="transmembrane region" description="Helical" evidence="1">
    <location>
        <begin position="85"/>
        <end position="107"/>
    </location>
</feature>
<keyword evidence="1" id="KW-0812">Transmembrane</keyword>
<feature type="transmembrane region" description="Helical" evidence="1">
    <location>
        <begin position="119"/>
        <end position="141"/>
    </location>
</feature>
<comment type="caution">
    <text evidence="2">The sequence shown here is derived from an EMBL/GenBank/DDBJ whole genome shotgun (WGS) entry which is preliminary data.</text>
</comment>
<evidence type="ECO:0000313" key="3">
    <source>
        <dbReference type="Proteomes" id="UP001144280"/>
    </source>
</evidence>
<keyword evidence="1" id="KW-0472">Membrane</keyword>
<organism evidence="2 3">
    <name type="scientific">Phytohabitans aurantiacus</name>
    <dbReference type="NCBI Taxonomy" id="3016789"/>
    <lineage>
        <taxon>Bacteria</taxon>
        <taxon>Bacillati</taxon>
        <taxon>Actinomycetota</taxon>
        <taxon>Actinomycetes</taxon>
        <taxon>Micromonosporales</taxon>
        <taxon>Micromonosporaceae</taxon>
    </lineage>
</organism>